<dbReference type="EMBL" id="CAJNIZ010030957">
    <property type="protein sequence ID" value="CAE7527082.1"/>
    <property type="molecule type" value="Genomic_DNA"/>
</dbReference>
<evidence type="ECO:0000256" key="5">
    <source>
        <dbReference type="SAM" id="SignalP"/>
    </source>
</evidence>
<dbReference type="PRINTS" id="PR00740">
    <property type="entry name" value="GLHYDRLASE27"/>
</dbReference>
<keyword evidence="2 4" id="KW-0378">Hydrolase</keyword>
<comment type="similarity">
    <text evidence="1 4">Belongs to the glycosyl hydrolase 27 family.</text>
</comment>
<dbReference type="PANTHER" id="PTHR11452:SF33">
    <property type="entry name" value="ALPHA-GALACTOSIDASE 2"/>
    <property type="match status" value="1"/>
</dbReference>
<proteinExistence type="inferred from homology"/>
<dbReference type="InterPro" id="IPR013785">
    <property type="entry name" value="Aldolase_TIM"/>
</dbReference>
<dbReference type="GO" id="GO:0005975">
    <property type="term" value="P:carbohydrate metabolic process"/>
    <property type="evidence" value="ECO:0007669"/>
    <property type="project" value="InterPro"/>
</dbReference>
<dbReference type="InterPro" id="IPR017853">
    <property type="entry name" value="GH"/>
</dbReference>
<evidence type="ECO:0000256" key="2">
    <source>
        <dbReference type="ARBA" id="ARBA00022801"/>
    </source>
</evidence>
<dbReference type="SUPFAM" id="SSF51445">
    <property type="entry name" value="(Trans)glycosidases"/>
    <property type="match status" value="1"/>
</dbReference>
<gene>
    <name evidence="6" type="primary">melA</name>
    <name evidence="6" type="ORF">SPIL2461_LOCUS13852</name>
</gene>
<keyword evidence="5" id="KW-0732">Signal</keyword>
<feature type="signal peptide" evidence="5">
    <location>
        <begin position="1"/>
        <end position="19"/>
    </location>
</feature>
<comment type="catalytic activity">
    <reaction evidence="4">
        <text>Hydrolysis of terminal, non-reducing alpha-D-galactose residues in alpha-D-galactosides, including galactose oligosaccharides, galactomannans and galactolipids.</text>
        <dbReference type="EC" id="3.2.1.22"/>
    </reaction>
</comment>
<comment type="caution">
    <text evidence="6">The sequence shown here is derived from an EMBL/GenBank/DDBJ whole genome shotgun (WGS) entry which is preliminary data.</text>
</comment>
<dbReference type="OrthoDB" id="5795902at2759"/>
<protein>
    <recommendedName>
        <fullName evidence="4">Alpha-galactosidase</fullName>
        <ecNumber evidence="4">3.2.1.22</ecNumber>
    </recommendedName>
    <alternativeName>
        <fullName evidence="4">Melibiase</fullName>
    </alternativeName>
</protein>
<dbReference type="PANTHER" id="PTHR11452">
    <property type="entry name" value="ALPHA-GALACTOSIDASE/ALPHA-N-ACETYLGALACTOSAMINIDASE"/>
    <property type="match status" value="1"/>
</dbReference>
<dbReference type="AlphaFoldDB" id="A0A812TIH9"/>
<keyword evidence="4" id="KW-1015">Disulfide bond</keyword>
<feature type="chain" id="PRO_5032965181" description="Alpha-galactosidase" evidence="5">
    <location>
        <begin position="20"/>
        <end position="206"/>
    </location>
</feature>
<sequence length="206" mass="22386">MAGMLLLLFAALTASPSAAIDNGLGRTPPMGWRSWNLYGRNITQNVIQNIMDGVVSKKRSVDGVPTSLCDLGYCDVGVDEGWAYCPGGHKYMYHDDSGKPIVDVSKFPNMTAMVAHAHKLGLTAGWYGNVCGLCKESQVTDAMYAGDVAALTAFGFDAVKLDGCGKELDLDKWASLLNKTGRPVMIENCHWGKTVPTPEWCPWNFF</sequence>
<dbReference type="GO" id="GO:0004557">
    <property type="term" value="F:alpha-galactosidase activity"/>
    <property type="evidence" value="ECO:0007669"/>
    <property type="project" value="UniProtKB-EC"/>
</dbReference>
<evidence type="ECO:0000256" key="4">
    <source>
        <dbReference type="RuleBase" id="RU361168"/>
    </source>
</evidence>
<keyword evidence="7" id="KW-1185">Reference proteome</keyword>
<reference evidence="6" key="1">
    <citation type="submission" date="2021-02" db="EMBL/GenBank/DDBJ databases">
        <authorList>
            <person name="Dougan E. K."/>
            <person name="Rhodes N."/>
            <person name="Thang M."/>
            <person name="Chan C."/>
        </authorList>
    </citation>
    <scope>NUCLEOTIDE SEQUENCE</scope>
</reference>
<name>A0A812TIH9_SYMPI</name>
<dbReference type="InterPro" id="IPR002241">
    <property type="entry name" value="Glyco_hydro_27"/>
</dbReference>
<dbReference type="Proteomes" id="UP000649617">
    <property type="component" value="Unassembled WGS sequence"/>
</dbReference>
<keyword evidence="3 4" id="KW-0326">Glycosidase</keyword>
<feature type="non-terminal residue" evidence="6">
    <location>
        <position position="1"/>
    </location>
</feature>
<dbReference type="Gene3D" id="3.20.20.70">
    <property type="entry name" value="Aldolase class I"/>
    <property type="match status" value="1"/>
</dbReference>
<dbReference type="EC" id="3.2.1.22" evidence="4"/>
<dbReference type="Pfam" id="PF16499">
    <property type="entry name" value="Melibiase_2"/>
    <property type="match status" value="1"/>
</dbReference>
<evidence type="ECO:0000256" key="1">
    <source>
        <dbReference type="ARBA" id="ARBA00009743"/>
    </source>
</evidence>
<accession>A0A812TIH9</accession>
<evidence type="ECO:0000313" key="6">
    <source>
        <dbReference type="EMBL" id="CAE7527082.1"/>
    </source>
</evidence>
<evidence type="ECO:0000256" key="3">
    <source>
        <dbReference type="ARBA" id="ARBA00023295"/>
    </source>
</evidence>
<evidence type="ECO:0000313" key="7">
    <source>
        <dbReference type="Proteomes" id="UP000649617"/>
    </source>
</evidence>
<organism evidence="6 7">
    <name type="scientific">Symbiodinium pilosum</name>
    <name type="common">Dinoflagellate</name>
    <dbReference type="NCBI Taxonomy" id="2952"/>
    <lineage>
        <taxon>Eukaryota</taxon>
        <taxon>Sar</taxon>
        <taxon>Alveolata</taxon>
        <taxon>Dinophyceae</taxon>
        <taxon>Suessiales</taxon>
        <taxon>Symbiodiniaceae</taxon>
        <taxon>Symbiodinium</taxon>
    </lineage>
</organism>